<evidence type="ECO:0000313" key="10">
    <source>
        <dbReference type="Proteomes" id="UP000694888"/>
    </source>
</evidence>
<dbReference type="Pfam" id="PF06027">
    <property type="entry name" value="SLC35F"/>
    <property type="match status" value="1"/>
</dbReference>
<evidence type="ECO:0000256" key="8">
    <source>
        <dbReference type="SAM" id="MobiDB-lite"/>
    </source>
</evidence>
<accession>A0ABM0JWE4</accession>
<proteinExistence type="inferred from homology"/>
<dbReference type="InterPro" id="IPR009262">
    <property type="entry name" value="SLC35_F1/F2/F6"/>
</dbReference>
<feature type="transmembrane region" description="Helical" evidence="9">
    <location>
        <begin position="173"/>
        <end position="194"/>
    </location>
</feature>
<organism evidence="10 11">
    <name type="scientific">Aplysia californica</name>
    <name type="common">California sea hare</name>
    <dbReference type="NCBI Taxonomy" id="6500"/>
    <lineage>
        <taxon>Eukaryota</taxon>
        <taxon>Metazoa</taxon>
        <taxon>Spiralia</taxon>
        <taxon>Lophotrochozoa</taxon>
        <taxon>Mollusca</taxon>
        <taxon>Gastropoda</taxon>
        <taxon>Heterobranchia</taxon>
        <taxon>Euthyneura</taxon>
        <taxon>Tectipleura</taxon>
        <taxon>Aplysiida</taxon>
        <taxon>Aplysioidea</taxon>
        <taxon>Aplysiidae</taxon>
        <taxon>Aplysia</taxon>
    </lineage>
</organism>
<evidence type="ECO:0000256" key="9">
    <source>
        <dbReference type="SAM" id="Phobius"/>
    </source>
</evidence>
<evidence type="ECO:0000256" key="4">
    <source>
        <dbReference type="ARBA" id="ARBA00022692"/>
    </source>
</evidence>
<dbReference type="RefSeq" id="XP_005103102.1">
    <property type="nucleotide sequence ID" value="XM_005103045.3"/>
</dbReference>
<comment type="function">
    <text evidence="7">Putative solute transporter.</text>
</comment>
<evidence type="ECO:0000313" key="11">
    <source>
        <dbReference type="RefSeq" id="XP_005103102.1"/>
    </source>
</evidence>
<comment type="subcellular location">
    <subcellularLocation>
        <location evidence="1">Membrane</location>
        <topology evidence="1">Multi-pass membrane protein</topology>
    </subcellularLocation>
</comment>
<dbReference type="InterPro" id="IPR052221">
    <property type="entry name" value="SLC35F_Transporter"/>
</dbReference>
<dbReference type="PANTHER" id="PTHR14233">
    <property type="entry name" value="DUF914-RELATED"/>
    <property type="match status" value="1"/>
</dbReference>
<evidence type="ECO:0000256" key="6">
    <source>
        <dbReference type="ARBA" id="ARBA00023136"/>
    </source>
</evidence>
<feature type="region of interest" description="Disordered" evidence="8">
    <location>
        <begin position="1"/>
        <end position="34"/>
    </location>
</feature>
<keyword evidence="6 9" id="KW-0472">Membrane</keyword>
<reference evidence="11" key="1">
    <citation type="submission" date="2025-08" db="UniProtKB">
        <authorList>
            <consortium name="RefSeq"/>
        </authorList>
    </citation>
    <scope>IDENTIFICATION</scope>
</reference>
<feature type="transmembrane region" description="Helical" evidence="9">
    <location>
        <begin position="85"/>
        <end position="102"/>
    </location>
</feature>
<dbReference type="SUPFAM" id="SSF103481">
    <property type="entry name" value="Multidrug resistance efflux transporter EmrE"/>
    <property type="match status" value="2"/>
</dbReference>
<feature type="transmembrane region" description="Helical" evidence="9">
    <location>
        <begin position="277"/>
        <end position="295"/>
    </location>
</feature>
<feature type="transmembrane region" description="Helical" evidence="9">
    <location>
        <begin position="302"/>
        <end position="322"/>
    </location>
</feature>
<keyword evidence="4 9" id="KW-0812">Transmembrane</keyword>
<feature type="transmembrane region" description="Helical" evidence="9">
    <location>
        <begin position="52"/>
        <end position="73"/>
    </location>
</feature>
<gene>
    <name evidence="11" type="primary">LOC101857126</name>
</gene>
<name>A0ABM0JWE4_APLCA</name>
<feature type="transmembrane region" description="Helical" evidence="9">
    <location>
        <begin position="328"/>
        <end position="346"/>
    </location>
</feature>
<feature type="compositionally biased region" description="Low complexity" evidence="8">
    <location>
        <begin position="11"/>
        <end position="20"/>
    </location>
</feature>
<comment type="similarity">
    <text evidence="2">Belongs to the SLC35F solute transporter family.</text>
</comment>
<keyword evidence="3" id="KW-0813">Transport</keyword>
<evidence type="ECO:0000256" key="2">
    <source>
        <dbReference type="ARBA" id="ARBA00007863"/>
    </source>
</evidence>
<feature type="transmembrane region" description="Helical" evidence="9">
    <location>
        <begin position="147"/>
        <end position="166"/>
    </location>
</feature>
<dbReference type="Proteomes" id="UP000694888">
    <property type="component" value="Unplaced"/>
</dbReference>
<feature type="transmembrane region" description="Helical" evidence="9">
    <location>
        <begin position="206"/>
        <end position="227"/>
    </location>
</feature>
<evidence type="ECO:0000256" key="7">
    <source>
        <dbReference type="ARBA" id="ARBA00037727"/>
    </source>
</evidence>
<dbReference type="GeneID" id="101857126"/>
<protein>
    <submittedName>
        <fullName evidence="11">Solute carrier family 35 member F2</fullName>
    </submittedName>
</protein>
<feature type="transmembrane region" description="Helical" evidence="9">
    <location>
        <begin position="239"/>
        <end position="257"/>
    </location>
</feature>
<keyword evidence="5 9" id="KW-1133">Transmembrane helix</keyword>
<feature type="compositionally biased region" description="Basic and acidic residues" evidence="8">
    <location>
        <begin position="21"/>
        <end position="34"/>
    </location>
</feature>
<dbReference type="InterPro" id="IPR037185">
    <property type="entry name" value="EmrE-like"/>
</dbReference>
<keyword evidence="10" id="KW-1185">Reference proteome</keyword>
<evidence type="ECO:0000256" key="3">
    <source>
        <dbReference type="ARBA" id="ARBA00022448"/>
    </source>
</evidence>
<evidence type="ECO:0000256" key="5">
    <source>
        <dbReference type="ARBA" id="ARBA00022989"/>
    </source>
</evidence>
<evidence type="ECO:0000256" key="1">
    <source>
        <dbReference type="ARBA" id="ARBA00004141"/>
    </source>
</evidence>
<dbReference type="PANTHER" id="PTHR14233:SF4">
    <property type="entry name" value="SOLUTE CARRIER FAMILY 35 MEMBER F2"/>
    <property type="match status" value="1"/>
</dbReference>
<sequence>MSSYESLGPTSYDDSMSDSPSYEHEQTPASSRAEKISRGAHKLLCSREFVKALIFGQCLSVLLCGTGVFSGLLQEQGVNIPTAQSFLMYCVLCLVFTTKLAFQSGEGNLVSVLKSSRGWKYFLIGLIDVEANFLVVKAYGYTSVTSVQVLDCFSIATVMLLSRIFLRTQYRFLHYCGVGTALLGLAGMVGADVITGKNGDGGGSNVALGDVLVILGAALYGISNVAQEFVVKSYNKSEFLGMLGMFSTLVAGIQVIVLERQELSKVDFTSYKIVLPWLGFVLFLVAIYLCMAYVIQQTSATITNISLLSADFYALIVGIFIFGYSFHVLYLISFVVVILGVAIYNFRPTEQAVSVNNEVELLK</sequence>